<dbReference type="EMBL" id="JASVWF010000001">
    <property type="protein sequence ID" value="MDL5155526.1"/>
    <property type="molecule type" value="Genomic_DNA"/>
</dbReference>
<accession>A0ABT7M4C5</accession>
<dbReference type="Proteomes" id="UP001231924">
    <property type="component" value="Unassembled WGS sequence"/>
</dbReference>
<feature type="transmembrane region" description="Helical" evidence="1">
    <location>
        <begin position="73"/>
        <end position="91"/>
    </location>
</feature>
<feature type="transmembrane region" description="Helical" evidence="1">
    <location>
        <begin position="51"/>
        <end position="67"/>
    </location>
</feature>
<dbReference type="RefSeq" id="WP_286051607.1">
    <property type="nucleotide sequence ID" value="NZ_JASVWF010000001.1"/>
</dbReference>
<comment type="caution">
    <text evidence="2">The sequence shown here is derived from an EMBL/GenBank/DDBJ whole genome shotgun (WGS) entry which is preliminary data.</text>
</comment>
<keyword evidence="1" id="KW-0472">Membrane</keyword>
<sequence>MGTVIDLIATIVAILGLLAAVGYGGYLLMLRSVATKRPGASHLATDARKRLPAAGGLVVGALIAWALTGADSVPVDVIGLLVGGGIGLASVSQLQGARKRLANPPSSF</sequence>
<feature type="transmembrane region" description="Helical" evidence="1">
    <location>
        <begin position="6"/>
        <end position="30"/>
    </location>
</feature>
<keyword evidence="3" id="KW-1185">Reference proteome</keyword>
<protein>
    <submittedName>
        <fullName evidence="2">Uncharacterized protein</fullName>
    </submittedName>
</protein>
<reference evidence="2 3" key="1">
    <citation type="submission" date="2023-06" db="EMBL/GenBank/DDBJ databases">
        <title>Actinomycetospora Odt1-22.</title>
        <authorList>
            <person name="Supong K."/>
        </authorList>
    </citation>
    <scope>NUCLEOTIDE SEQUENCE [LARGE SCALE GENOMIC DNA]</scope>
    <source>
        <strain evidence="2 3">Odt1-22</strain>
    </source>
</reference>
<keyword evidence="1" id="KW-1133">Transmembrane helix</keyword>
<name>A0ABT7M4C5_9PSEU</name>
<evidence type="ECO:0000313" key="2">
    <source>
        <dbReference type="EMBL" id="MDL5155526.1"/>
    </source>
</evidence>
<keyword evidence="1" id="KW-0812">Transmembrane</keyword>
<proteinExistence type="predicted"/>
<organism evidence="2 3">
    <name type="scientific">Actinomycetospora termitidis</name>
    <dbReference type="NCBI Taxonomy" id="3053470"/>
    <lineage>
        <taxon>Bacteria</taxon>
        <taxon>Bacillati</taxon>
        <taxon>Actinomycetota</taxon>
        <taxon>Actinomycetes</taxon>
        <taxon>Pseudonocardiales</taxon>
        <taxon>Pseudonocardiaceae</taxon>
        <taxon>Actinomycetospora</taxon>
    </lineage>
</organism>
<gene>
    <name evidence="2" type="ORF">QRT03_06150</name>
</gene>
<evidence type="ECO:0000313" key="3">
    <source>
        <dbReference type="Proteomes" id="UP001231924"/>
    </source>
</evidence>
<evidence type="ECO:0000256" key="1">
    <source>
        <dbReference type="SAM" id="Phobius"/>
    </source>
</evidence>